<accession>A0ACB8LXH3</accession>
<comment type="caution">
    <text evidence="1">The sequence shown here is derived from an EMBL/GenBank/DDBJ whole genome shotgun (WGS) entry which is preliminary data.</text>
</comment>
<dbReference type="EMBL" id="CM039172">
    <property type="protein sequence ID" value="KAH9778137.1"/>
    <property type="molecule type" value="Genomic_DNA"/>
</dbReference>
<keyword evidence="2" id="KW-1185">Reference proteome</keyword>
<name>A0ACB8LXH3_CITSI</name>
<organism evidence="1 2">
    <name type="scientific">Citrus sinensis</name>
    <name type="common">Sweet orange</name>
    <name type="synonym">Citrus aurantium var. sinensis</name>
    <dbReference type="NCBI Taxonomy" id="2711"/>
    <lineage>
        <taxon>Eukaryota</taxon>
        <taxon>Viridiplantae</taxon>
        <taxon>Streptophyta</taxon>
        <taxon>Embryophyta</taxon>
        <taxon>Tracheophyta</taxon>
        <taxon>Spermatophyta</taxon>
        <taxon>Magnoliopsida</taxon>
        <taxon>eudicotyledons</taxon>
        <taxon>Gunneridae</taxon>
        <taxon>Pentapetalae</taxon>
        <taxon>rosids</taxon>
        <taxon>malvids</taxon>
        <taxon>Sapindales</taxon>
        <taxon>Rutaceae</taxon>
        <taxon>Aurantioideae</taxon>
        <taxon>Citrus</taxon>
    </lineage>
</organism>
<proteinExistence type="predicted"/>
<sequence>MATIPLLAVVDRKGVLGEGWKPIEDPKEPHGETEVVSDTNYRRILVVKDGTSTIVEAYISPVAGKYVDSETSQQSEQHGIFSGQVMIAVKDACRQDVLKKKPRLVEAMYFCELNTPVDSLSKMYGVVSRRRARVLKEEMQEGSALFTVHAYLPVSESFGFADELRKETSGAASALLALSQFEAVFCDILTGDPFCVK</sequence>
<evidence type="ECO:0000313" key="1">
    <source>
        <dbReference type="EMBL" id="KAH9778137.1"/>
    </source>
</evidence>
<evidence type="ECO:0000313" key="2">
    <source>
        <dbReference type="Proteomes" id="UP000829398"/>
    </source>
</evidence>
<protein>
    <submittedName>
        <fullName evidence="1">Uncharacterized protein</fullName>
    </submittedName>
</protein>
<reference evidence="2" key="1">
    <citation type="journal article" date="2023" name="Hortic. Res.">
        <title>A chromosome-level phased genome enabling allele-level studies in sweet orange: a case study on citrus Huanglongbing tolerance.</title>
        <authorList>
            <person name="Wu B."/>
            <person name="Yu Q."/>
            <person name="Deng Z."/>
            <person name="Duan Y."/>
            <person name="Luo F."/>
            <person name="Gmitter F. Jr."/>
        </authorList>
    </citation>
    <scope>NUCLEOTIDE SEQUENCE [LARGE SCALE GENOMIC DNA]</scope>
    <source>
        <strain evidence="2">cv. Valencia</strain>
    </source>
</reference>
<gene>
    <name evidence="1" type="ORF">KPL71_007249</name>
</gene>
<dbReference type="Proteomes" id="UP000829398">
    <property type="component" value="Chromosome 3"/>
</dbReference>